<evidence type="ECO:0000313" key="2">
    <source>
        <dbReference type="EMBL" id="MBN7817661.1"/>
    </source>
</evidence>
<comment type="caution">
    <text evidence="2">The sequence shown here is derived from an EMBL/GenBank/DDBJ whole genome shotgun (WGS) entry which is preliminary data.</text>
</comment>
<dbReference type="Proteomes" id="UP000664480">
    <property type="component" value="Unassembled WGS sequence"/>
</dbReference>
<sequence>MFRKIPSKVKGTTVFREFKNEFSPQVKAFEGMTKAFLDRHAKLIFCSMILVIVASFVLTFFVIEPTSGNQSERLKSEMKTIPEGFGEELSAFQNLSSRAIKISELKTEIDRIIGQDSISKEDSAYLEKAIEQLQYFNNQPNEDEH</sequence>
<dbReference type="RefSeq" id="WP_206588322.1">
    <property type="nucleotide sequence ID" value="NZ_JAFKCU010000006.1"/>
</dbReference>
<evidence type="ECO:0000256" key="1">
    <source>
        <dbReference type="SAM" id="Phobius"/>
    </source>
</evidence>
<keyword evidence="3" id="KW-1185">Reference proteome</keyword>
<reference evidence="2 3" key="1">
    <citation type="submission" date="2021-03" db="EMBL/GenBank/DDBJ databases">
        <title>novel species isolated from a fishpond in China.</title>
        <authorList>
            <person name="Lu H."/>
            <person name="Cai Z."/>
        </authorList>
    </citation>
    <scope>NUCLEOTIDE SEQUENCE [LARGE SCALE GENOMIC DNA]</scope>
    <source>
        <strain evidence="2 3">YJ13C</strain>
    </source>
</reference>
<proteinExistence type="predicted"/>
<evidence type="ECO:0000313" key="3">
    <source>
        <dbReference type="Proteomes" id="UP000664480"/>
    </source>
</evidence>
<gene>
    <name evidence="2" type="ORF">J0A69_19620</name>
</gene>
<protein>
    <submittedName>
        <fullName evidence="2">Uncharacterized protein</fullName>
    </submittedName>
</protein>
<keyword evidence="1" id="KW-0472">Membrane</keyword>
<dbReference type="EMBL" id="JAFKCU010000006">
    <property type="protein sequence ID" value="MBN7817661.1"/>
    <property type="molecule type" value="Genomic_DNA"/>
</dbReference>
<keyword evidence="1" id="KW-0812">Transmembrane</keyword>
<name>A0ABS3CMF1_9BACT</name>
<feature type="transmembrane region" description="Helical" evidence="1">
    <location>
        <begin position="43"/>
        <end position="63"/>
    </location>
</feature>
<keyword evidence="1" id="KW-1133">Transmembrane helix</keyword>
<organism evidence="2 3">
    <name type="scientific">Algoriphagus pacificus</name>
    <dbReference type="NCBI Taxonomy" id="2811234"/>
    <lineage>
        <taxon>Bacteria</taxon>
        <taxon>Pseudomonadati</taxon>
        <taxon>Bacteroidota</taxon>
        <taxon>Cytophagia</taxon>
        <taxon>Cytophagales</taxon>
        <taxon>Cyclobacteriaceae</taxon>
        <taxon>Algoriphagus</taxon>
    </lineage>
</organism>
<accession>A0ABS3CMF1</accession>